<accession>A0A498SFZ8</accession>
<keyword evidence="6" id="KW-0303">Gap junction</keyword>
<dbReference type="AlphaFoldDB" id="A0A498SFZ8"/>
<organism evidence="14 15">
    <name type="scientific">Acanthocheilonema viteae</name>
    <name type="common">Filarial nematode worm</name>
    <name type="synonym">Dipetalonema viteae</name>
    <dbReference type="NCBI Taxonomy" id="6277"/>
    <lineage>
        <taxon>Eukaryota</taxon>
        <taxon>Metazoa</taxon>
        <taxon>Ecdysozoa</taxon>
        <taxon>Nematoda</taxon>
        <taxon>Chromadorea</taxon>
        <taxon>Rhabditida</taxon>
        <taxon>Spirurina</taxon>
        <taxon>Spiruromorpha</taxon>
        <taxon>Filarioidea</taxon>
        <taxon>Onchocercidae</taxon>
        <taxon>Acanthocheilonema</taxon>
    </lineage>
</organism>
<evidence type="ECO:0000256" key="7">
    <source>
        <dbReference type="ARBA" id="ARBA00022949"/>
    </source>
</evidence>
<dbReference type="OrthoDB" id="5867527at2759"/>
<dbReference type="Proteomes" id="UP000276991">
    <property type="component" value="Unassembled WGS sequence"/>
</dbReference>
<evidence type="ECO:0000256" key="9">
    <source>
        <dbReference type="ARBA" id="ARBA00023065"/>
    </source>
</evidence>
<proteinExistence type="inferred from homology"/>
<sequence length="683" mass="80439">MVLTAVLSMVRYIGDIDDWDFVDRLHSYFTTNILIAFSILVSFKQFGGKPVECLVPDIFSGSWEQYAENYCWAQDTYYIPIREVVAGIPTTEKKQRRISYYQWVPFFLLIEAACFRLPSLVWKYMAGHSGIKLHEIVKLSSDPNNIKPEIKKANIKSLTLHLHGALRFHRRLRKKQIDPHRYLRIFNIPYTASFVTYTYVFSKFLYLVNACIQLLIMNRFLETDRYNWYGLGAVLDLLNGTTWEKSGMFPRVSLCDFDIRVMGNIQEHTIQCVLVINIFNEKIFIFLWFWYLALIIFTTGSLMFWIAVCLVPYPNRNFVTRHLEMSELPFDAQDSDEDVERFINKYLKSDGMFVIRMITLHSGVIFGNELIFALWKSYFGIEPHMRRCSSFPASTMVWSPPADKQLGDLDLSEFDNDSNFKLFQKKVVEKKNDPNAMETTLDATKSEENPLLFTEKIGSMSFFSRDTFEHSISKSREKERRSTISHEQSFDSEAEQAKKGRLLERHHQDVEIPKHPSNEESEVTKLARQETLEYCRDKLIIKPKKIPYDQKQQKISQGITKQGSDYPTMEDICSDWESYDETEQMTQQPETKAYHESMKPILQQHQTSKESSHQLHQQQQQQQQYQQTAQYNQQVQHYQTPQNHYQIKQHQLSKTSNLMRFQNKSIEKQQLKKKSNVYLKPDK</sequence>
<keyword evidence="11 12" id="KW-0407">Ion channel</keyword>
<evidence type="ECO:0000256" key="3">
    <source>
        <dbReference type="ARBA" id="ARBA00022448"/>
    </source>
</evidence>
<feature type="region of interest" description="Disordered" evidence="13">
    <location>
        <begin position="506"/>
        <end position="525"/>
    </location>
</feature>
<evidence type="ECO:0000256" key="2">
    <source>
        <dbReference type="ARBA" id="ARBA00004651"/>
    </source>
</evidence>
<feature type="compositionally biased region" description="Basic and acidic residues" evidence="13">
    <location>
        <begin position="473"/>
        <end position="484"/>
    </location>
</feature>
<keyword evidence="7" id="KW-0965">Cell junction</keyword>
<feature type="transmembrane region" description="Helical" evidence="12">
    <location>
        <begin position="353"/>
        <end position="375"/>
    </location>
</feature>
<evidence type="ECO:0000313" key="14">
    <source>
        <dbReference type="EMBL" id="VBB28942.1"/>
    </source>
</evidence>
<keyword evidence="10 12" id="KW-0472">Membrane</keyword>
<keyword evidence="8 12" id="KW-1133">Transmembrane helix</keyword>
<dbReference type="GO" id="GO:0005243">
    <property type="term" value="F:gap junction channel activity"/>
    <property type="evidence" value="ECO:0007669"/>
    <property type="project" value="TreeGrafter"/>
</dbReference>
<evidence type="ECO:0000256" key="8">
    <source>
        <dbReference type="ARBA" id="ARBA00022989"/>
    </source>
</evidence>
<keyword evidence="3 12" id="KW-0813">Transport</keyword>
<evidence type="ECO:0000256" key="13">
    <source>
        <dbReference type="SAM" id="MobiDB-lite"/>
    </source>
</evidence>
<feature type="compositionally biased region" description="Low complexity" evidence="13">
    <location>
        <begin position="614"/>
        <end position="639"/>
    </location>
</feature>
<evidence type="ECO:0000256" key="4">
    <source>
        <dbReference type="ARBA" id="ARBA00022475"/>
    </source>
</evidence>
<comment type="similarity">
    <text evidence="12">Belongs to the pannexin family.</text>
</comment>
<dbReference type="InterPro" id="IPR000990">
    <property type="entry name" value="Innexin"/>
</dbReference>
<dbReference type="EMBL" id="UPTC01000503">
    <property type="protein sequence ID" value="VBB28942.1"/>
    <property type="molecule type" value="Genomic_DNA"/>
</dbReference>
<feature type="region of interest" description="Disordered" evidence="13">
    <location>
        <begin position="603"/>
        <end position="654"/>
    </location>
</feature>
<evidence type="ECO:0000256" key="6">
    <source>
        <dbReference type="ARBA" id="ARBA00022868"/>
    </source>
</evidence>
<dbReference type="PANTHER" id="PTHR11893">
    <property type="entry name" value="INNEXIN"/>
    <property type="match status" value="1"/>
</dbReference>
<comment type="subcellular location">
    <subcellularLocation>
        <location evidence="1">Cell junction</location>
        <location evidence="1">Gap junction</location>
    </subcellularLocation>
    <subcellularLocation>
        <location evidence="2 12">Cell membrane</location>
        <topology evidence="2 12">Multi-pass membrane protein</topology>
    </subcellularLocation>
</comment>
<keyword evidence="9 12" id="KW-0406">Ion transport</keyword>
<name>A0A498SFZ8_ACAVI</name>
<reference evidence="14 15" key="1">
    <citation type="submission" date="2018-08" db="EMBL/GenBank/DDBJ databases">
        <authorList>
            <person name="Laetsch R D."/>
            <person name="Stevens L."/>
            <person name="Kumar S."/>
            <person name="Blaxter L. M."/>
        </authorList>
    </citation>
    <scope>NUCLEOTIDE SEQUENCE [LARGE SCALE GENOMIC DNA]</scope>
</reference>
<feature type="compositionally biased region" description="Polar residues" evidence="13">
    <location>
        <begin position="640"/>
        <end position="654"/>
    </location>
</feature>
<keyword evidence="5 12" id="KW-0812">Transmembrane</keyword>
<dbReference type="Pfam" id="PF00876">
    <property type="entry name" value="Innexin"/>
    <property type="match status" value="1"/>
</dbReference>
<gene>
    <name evidence="12" type="primary">inx</name>
    <name evidence="14" type="ORF">NAV_LOCUS3754</name>
</gene>
<evidence type="ECO:0000256" key="1">
    <source>
        <dbReference type="ARBA" id="ARBA00004610"/>
    </source>
</evidence>
<evidence type="ECO:0000256" key="11">
    <source>
        <dbReference type="ARBA" id="ARBA00023303"/>
    </source>
</evidence>
<dbReference type="PANTHER" id="PTHR11893:SF14">
    <property type="entry name" value="INNEXIN-10"/>
    <property type="match status" value="1"/>
</dbReference>
<dbReference type="GO" id="GO:0034220">
    <property type="term" value="P:monoatomic ion transmembrane transport"/>
    <property type="evidence" value="ECO:0007669"/>
    <property type="project" value="UniProtKB-KW"/>
</dbReference>
<keyword evidence="4" id="KW-1003">Cell membrane</keyword>
<protein>
    <recommendedName>
        <fullName evidence="12">Innexin</fullName>
    </recommendedName>
</protein>
<dbReference type="GO" id="GO:0005886">
    <property type="term" value="C:plasma membrane"/>
    <property type="evidence" value="ECO:0007669"/>
    <property type="project" value="UniProtKB-SubCell"/>
</dbReference>
<feature type="region of interest" description="Disordered" evidence="13">
    <location>
        <begin position="473"/>
        <end position="498"/>
    </location>
</feature>
<keyword evidence="15" id="KW-1185">Reference proteome</keyword>
<comment type="caution">
    <text evidence="12">Lacks conserved residue(s) required for the propagation of feature annotation.</text>
</comment>
<evidence type="ECO:0000256" key="12">
    <source>
        <dbReference type="RuleBase" id="RU010713"/>
    </source>
</evidence>
<evidence type="ECO:0000313" key="15">
    <source>
        <dbReference type="Proteomes" id="UP000276991"/>
    </source>
</evidence>
<dbReference type="GO" id="GO:0005921">
    <property type="term" value="C:gap junction"/>
    <property type="evidence" value="ECO:0007669"/>
    <property type="project" value="UniProtKB-SubCell"/>
</dbReference>
<dbReference type="PROSITE" id="PS51013">
    <property type="entry name" value="PANNEXIN"/>
    <property type="match status" value="1"/>
</dbReference>
<comment type="function">
    <text evidence="12">Structural component of the gap junctions.</text>
</comment>
<dbReference type="PRINTS" id="PR01262">
    <property type="entry name" value="INNEXIN"/>
</dbReference>
<dbReference type="STRING" id="6277.A0A498SFZ8"/>
<evidence type="ECO:0000256" key="5">
    <source>
        <dbReference type="ARBA" id="ARBA00022692"/>
    </source>
</evidence>
<evidence type="ECO:0000256" key="10">
    <source>
        <dbReference type="ARBA" id="ARBA00023136"/>
    </source>
</evidence>
<feature type="transmembrane region" description="Helical" evidence="12">
    <location>
        <begin position="288"/>
        <end position="313"/>
    </location>
</feature>